<gene>
    <name evidence="1" type="ORF">K8U72_10260</name>
</gene>
<accession>A0A921GHQ2</accession>
<dbReference type="AlphaFoldDB" id="A0A921GHQ2"/>
<name>A0A921GHQ2_9ACTN</name>
<reference evidence="1" key="1">
    <citation type="journal article" date="2021" name="PeerJ">
        <title>Extensive microbial diversity within the chicken gut microbiome revealed by metagenomics and culture.</title>
        <authorList>
            <person name="Gilroy R."/>
            <person name="Ravi A."/>
            <person name="Getino M."/>
            <person name="Pursley I."/>
            <person name="Horton D.L."/>
            <person name="Alikhan N.F."/>
            <person name="Baker D."/>
            <person name="Gharbi K."/>
            <person name="Hall N."/>
            <person name="Watson M."/>
            <person name="Adriaenssens E.M."/>
            <person name="Foster-Nyarko E."/>
            <person name="Jarju S."/>
            <person name="Secka A."/>
            <person name="Antonio M."/>
            <person name="Oren A."/>
            <person name="Chaudhuri R.R."/>
            <person name="La Ragione R."/>
            <person name="Hildebrand F."/>
            <person name="Pallen M.J."/>
        </authorList>
    </citation>
    <scope>NUCLEOTIDE SEQUENCE</scope>
    <source>
        <strain evidence="1">CHK124-7917</strain>
    </source>
</reference>
<evidence type="ECO:0000313" key="1">
    <source>
        <dbReference type="EMBL" id="HJF46144.1"/>
    </source>
</evidence>
<sequence>MSDTIERQAEFDPNSIDVEVTVNGKPLHDYMFDMEYRIDDAMWLEIEARIIFGIAQVVGFDAAERSDFTFTEVLPAVLGRPCGVFCVPDPCECGGCQMAFEELDEDDRSYRKVVYDRVCELMHHNLDYTL</sequence>
<dbReference type="RefSeq" id="WP_274959708.1">
    <property type="nucleotide sequence ID" value="NZ_DYWQ01000157.1"/>
</dbReference>
<comment type="caution">
    <text evidence="1">The sequence shown here is derived from an EMBL/GenBank/DDBJ whole genome shotgun (WGS) entry which is preliminary data.</text>
</comment>
<dbReference type="EMBL" id="DYWQ01000157">
    <property type="protein sequence ID" value="HJF46144.1"/>
    <property type="molecule type" value="Genomic_DNA"/>
</dbReference>
<organism evidence="1 2">
    <name type="scientific">Thermophilibacter provencensis</name>
    <dbReference type="NCBI Taxonomy" id="1852386"/>
    <lineage>
        <taxon>Bacteria</taxon>
        <taxon>Bacillati</taxon>
        <taxon>Actinomycetota</taxon>
        <taxon>Coriobacteriia</taxon>
        <taxon>Coriobacteriales</taxon>
        <taxon>Atopobiaceae</taxon>
        <taxon>Thermophilibacter</taxon>
    </lineage>
</organism>
<evidence type="ECO:0000313" key="2">
    <source>
        <dbReference type="Proteomes" id="UP000697330"/>
    </source>
</evidence>
<protein>
    <submittedName>
        <fullName evidence="1">Uncharacterized protein</fullName>
    </submittedName>
</protein>
<dbReference type="Proteomes" id="UP000697330">
    <property type="component" value="Unassembled WGS sequence"/>
</dbReference>
<proteinExistence type="predicted"/>
<reference evidence="1" key="2">
    <citation type="submission" date="2021-09" db="EMBL/GenBank/DDBJ databases">
        <authorList>
            <person name="Gilroy R."/>
        </authorList>
    </citation>
    <scope>NUCLEOTIDE SEQUENCE</scope>
    <source>
        <strain evidence="1">CHK124-7917</strain>
    </source>
</reference>